<dbReference type="Proteomes" id="UP001194580">
    <property type="component" value="Unassembled WGS sequence"/>
</dbReference>
<keyword evidence="4" id="KW-1185">Reference proteome</keyword>
<keyword evidence="2" id="KW-0812">Transmembrane</keyword>
<protein>
    <submittedName>
        <fullName evidence="3">Uncharacterized protein</fullName>
    </submittedName>
</protein>
<evidence type="ECO:0000313" key="3">
    <source>
        <dbReference type="EMBL" id="KAG0248244.1"/>
    </source>
</evidence>
<sequence>MVERKTNQPLQDPVNTGYVKNQTATTAESSTTQVDPCPNIKPDPDRQQPSYSLASQMFRCSILAAGMALVWAAALSLILPLSHSSYGHSTSSFHSDRPIEFPDFAYLVFKQAAMFETFADALARLDAPINLDLNNDCSNRHGTGCQYAYRDPSDTHGLVAAGSTGLPLHMTMKMAELAIIDLKVAVKYSRFSEVNKALMVEHMESFHSATEAHTRKLMLLGARSKACLDRQVVQNVFLSTELDRLGV</sequence>
<evidence type="ECO:0000313" key="4">
    <source>
        <dbReference type="Proteomes" id="UP001194580"/>
    </source>
</evidence>
<gene>
    <name evidence="3" type="ORF">BGZ95_008141</name>
</gene>
<feature type="region of interest" description="Disordered" evidence="1">
    <location>
        <begin position="1"/>
        <end position="48"/>
    </location>
</feature>
<keyword evidence="2" id="KW-0472">Membrane</keyword>
<accession>A0AAD4CZN7</accession>
<feature type="transmembrane region" description="Helical" evidence="2">
    <location>
        <begin position="60"/>
        <end position="81"/>
    </location>
</feature>
<organism evidence="3 4">
    <name type="scientific">Linnemannia exigua</name>
    <dbReference type="NCBI Taxonomy" id="604196"/>
    <lineage>
        <taxon>Eukaryota</taxon>
        <taxon>Fungi</taxon>
        <taxon>Fungi incertae sedis</taxon>
        <taxon>Mucoromycota</taxon>
        <taxon>Mortierellomycotina</taxon>
        <taxon>Mortierellomycetes</taxon>
        <taxon>Mortierellales</taxon>
        <taxon>Mortierellaceae</taxon>
        <taxon>Linnemannia</taxon>
    </lineage>
</organism>
<evidence type="ECO:0000256" key="2">
    <source>
        <dbReference type="SAM" id="Phobius"/>
    </source>
</evidence>
<dbReference type="AlphaFoldDB" id="A0AAD4CZN7"/>
<dbReference type="EMBL" id="JAAAIL010004159">
    <property type="protein sequence ID" value="KAG0248244.1"/>
    <property type="molecule type" value="Genomic_DNA"/>
</dbReference>
<proteinExistence type="predicted"/>
<feature type="compositionally biased region" description="Polar residues" evidence="1">
    <location>
        <begin position="7"/>
        <end position="21"/>
    </location>
</feature>
<feature type="non-terminal residue" evidence="3">
    <location>
        <position position="247"/>
    </location>
</feature>
<comment type="caution">
    <text evidence="3">The sequence shown here is derived from an EMBL/GenBank/DDBJ whole genome shotgun (WGS) entry which is preliminary data.</text>
</comment>
<reference evidence="3" key="1">
    <citation type="journal article" date="2020" name="Fungal Divers.">
        <title>Resolving the Mortierellaceae phylogeny through synthesis of multi-gene phylogenetics and phylogenomics.</title>
        <authorList>
            <person name="Vandepol N."/>
            <person name="Liber J."/>
            <person name="Desiro A."/>
            <person name="Na H."/>
            <person name="Kennedy M."/>
            <person name="Barry K."/>
            <person name="Grigoriev I.V."/>
            <person name="Miller A.N."/>
            <person name="O'Donnell K."/>
            <person name="Stajich J.E."/>
            <person name="Bonito G."/>
        </authorList>
    </citation>
    <scope>NUCLEOTIDE SEQUENCE</scope>
    <source>
        <strain evidence="3">NRRL 28262</strain>
    </source>
</reference>
<keyword evidence="2" id="KW-1133">Transmembrane helix</keyword>
<feature type="compositionally biased region" description="Low complexity" evidence="1">
    <location>
        <begin position="22"/>
        <end position="33"/>
    </location>
</feature>
<name>A0AAD4CZN7_9FUNG</name>
<evidence type="ECO:0000256" key="1">
    <source>
        <dbReference type="SAM" id="MobiDB-lite"/>
    </source>
</evidence>